<proteinExistence type="inferred from homology"/>
<dbReference type="Pfam" id="PF05066">
    <property type="entry name" value="HARE-HTH"/>
    <property type="match status" value="1"/>
</dbReference>
<dbReference type="GO" id="GO:0000428">
    <property type="term" value="C:DNA-directed RNA polymerase complex"/>
    <property type="evidence" value="ECO:0007669"/>
    <property type="project" value="UniProtKB-KW"/>
</dbReference>
<comment type="subunit">
    <text evidence="6">RNAP is composed of a core of 2 alpha, a beta and a beta' subunits. The core is associated with a delta subunit and one of several sigma factors.</text>
</comment>
<evidence type="ECO:0000313" key="10">
    <source>
        <dbReference type="Proteomes" id="UP001290455"/>
    </source>
</evidence>
<keyword evidence="10" id="KW-1185">Reference proteome</keyword>
<dbReference type="InterPro" id="IPR007759">
    <property type="entry name" value="Asxl_HARE-HTH"/>
</dbReference>
<dbReference type="EMBL" id="JAXOFX010000004">
    <property type="protein sequence ID" value="MDZ5471782.1"/>
    <property type="molecule type" value="Genomic_DNA"/>
</dbReference>
<feature type="compositionally biased region" description="Acidic residues" evidence="7">
    <location>
        <begin position="105"/>
        <end position="192"/>
    </location>
</feature>
<dbReference type="HAMAP" id="MF_00357">
    <property type="entry name" value="RNApol_bact_RpoE"/>
    <property type="match status" value="1"/>
</dbReference>
<evidence type="ECO:0000313" key="9">
    <source>
        <dbReference type="EMBL" id="MDZ5471782.1"/>
    </source>
</evidence>
<evidence type="ECO:0000256" key="7">
    <source>
        <dbReference type="SAM" id="MobiDB-lite"/>
    </source>
</evidence>
<protein>
    <recommendedName>
        <fullName evidence="6">Probable DNA-directed RNA polymerase subunit delta</fullName>
    </recommendedName>
    <alternativeName>
        <fullName evidence="6">RNAP delta factor</fullName>
    </alternativeName>
</protein>
<name>A0ABU5IX93_9BACI</name>
<organism evidence="9 10">
    <name type="scientific">Robertmurraya mangrovi</name>
    <dbReference type="NCBI Taxonomy" id="3098077"/>
    <lineage>
        <taxon>Bacteria</taxon>
        <taxon>Bacillati</taxon>
        <taxon>Bacillota</taxon>
        <taxon>Bacilli</taxon>
        <taxon>Bacillales</taxon>
        <taxon>Bacillaceae</taxon>
        <taxon>Robertmurraya</taxon>
    </lineage>
</organism>
<comment type="similarity">
    <text evidence="1 6">Belongs to the RpoE family.</text>
</comment>
<dbReference type="InterPro" id="IPR029757">
    <property type="entry name" value="RpoE"/>
</dbReference>
<keyword evidence="3 6" id="KW-0808">Transferase</keyword>
<evidence type="ECO:0000256" key="2">
    <source>
        <dbReference type="ARBA" id="ARBA00022478"/>
    </source>
</evidence>
<keyword evidence="2 6" id="KW-0240">DNA-directed RNA polymerase</keyword>
<comment type="function">
    <text evidence="6">Participates in both the initiation and recycling phases of transcription. In the presence of the delta subunit, RNAP displays an increased specificity of transcription, a decreased affinity for nucleic acids, and an increased efficiency of RNA synthesis because of enhanced recycling.</text>
</comment>
<accession>A0ABU5IX93</accession>
<dbReference type="RefSeq" id="WP_322446079.1">
    <property type="nucleotide sequence ID" value="NZ_JAXOFX010000004.1"/>
</dbReference>
<evidence type="ECO:0000256" key="3">
    <source>
        <dbReference type="ARBA" id="ARBA00022679"/>
    </source>
</evidence>
<reference evidence="9 10" key="1">
    <citation type="submission" date="2023-11" db="EMBL/GenBank/DDBJ databases">
        <title>Bacillus jintuensis, isolated from a mudflat on the Beibu Gulf coast.</title>
        <authorList>
            <person name="Li M."/>
        </authorList>
    </citation>
    <scope>NUCLEOTIDE SEQUENCE [LARGE SCALE GENOMIC DNA]</scope>
    <source>
        <strain evidence="9 10">31A1R</strain>
    </source>
</reference>
<keyword evidence="4 6" id="KW-0548">Nucleotidyltransferase</keyword>
<evidence type="ECO:0000256" key="4">
    <source>
        <dbReference type="ARBA" id="ARBA00022695"/>
    </source>
</evidence>
<keyword evidence="5 6" id="KW-0804">Transcription</keyword>
<dbReference type="NCBIfam" id="TIGR04567">
    <property type="entry name" value="RNAP_delt_lowGC"/>
    <property type="match status" value="1"/>
</dbReference>
<dbReference type="Proteomes" id="UP001290455">
    <property type="component" value="Unassembled WGS sequence"/>
</dbReference>
<feature type="domain" description="HTH HARE-type" evidence="8">
    <location>
        <begin position="14"/>
        <end position="81"/>
    </location>
</feature>
<comment type="caution">
    <text evidence="9">The sequence shown here is derived from an EMBL/GenBank/DDBJ whole genome shotgun (WGS) entry which is preliminary data.</text>
</comment>
<feature type="region of interest" description="Disordered" evidence="7">
    <location>
        <begin position="89"/>
        <end position="192"/>
    </location>
</feature>
<dbReference type="Gene3D" id="1.10.10.1250">
    <property type="entry name" value="RNA polymerase, subunit delta, N-terminal domain"/>
    <property type="match status" value="1"/>
</dbReference>
<evidence type="ECO:0000259" key="8">
    <source>
        <dbReference type="PROSITE" id="PS51913"/>
    </source>
</evidence>
<sequence length="192" mass="22917">MSLKQFSKEELQETSLIEIAYELLKEKKQAIPFKEIMDEITELLELSEEEVRARIAQFYTDLNIDGRFMSQGENRWGLRVWYPVDQTEEETVTQVKPKKKKKVADDEDLDIEEYDELEEDDIDYDDVDDFDDVDELDEDDDDDDLLEEDLDADDDDDFEEDEEVIEDEDYDLDDEEDDEDEDDFDAEDEEDR</sequence>
<dbReference type="InterPro" id="IPR038087">
    <property type="entry name" value="RNAP_delta_N_dom_sf"/>
</dbReference>
<dbReference type="GO" id="GO:0003899">
    <property type="term" value="F:DNA-directed RNA polymerase activity"/>
    <property type="evidence" value="ECO:0007669"/>
    <property type="project" value="UniProtKB-EC"/>
</dbReference>
<gene>
    <name evidence="6 9" type="primary">rpoE</name>
    <name evidence="9" type="ORF">SM124_08480</name>
</gene>
<evidence type="ECO:0000256" key="6">
    <source>
        <dbReference type="HAMAP-Rule" id="MF_00357"/>
    </source>
</evidence>
<evidence type="ECO:0000256" key="1">
    <source>
        <dbReference type="ARBA" id="ARBA00009828"/>
    </source>
</evidence>
<evidence type="ECO:0000256" key="5">
    <source>
        <dbReference type="ARBA" id="ARBA00023163"/>
    </source>
</evidence>
<dbReference type="PROSITE" id="PS51913">
    <property type="entry name" value="HTH_HARE"/>
    <property type="match status" value="1"/>
</dbReference>